<comment type="similarity">
    <text evidence="1">Belongs to the GST superfamily. Omega family.</text>
</comment>
<dbReference type="InterPro" id="IPR005442">
    <property type="entry name" value="GST_omega"/>
</dbReference>
<accession>A0A6C0W8U1</accession>
<organism evidence="5">
    <name type="scientific">Ostrinia furnacalis</name>
    <name type="common">Asian corn borer</name>
    <dbReference type="NCBI Taxonomy" id="93504"/>
    <lineage>
        <taxon>Eukaryota</taxon>
        <taxon>Metazoa</taxon>
        <taxon>Ecdysozoa</taxon>
        <taxon>Arthropoda</taxon>
        <taxon>Hexapoda</taxon>
        <taxon>Insecta</taxon>
        <taxon>Pterygota</taxon>
        <taxon>Neoptera</taxon>
        <taxon>Endopterygota</taxon>
        <taxon>Lepidoptera</taxon>
        <taxon>Glossata</taxon>
        <taxon>Ditrysia</taxon>
        <taxon>Pyraloidea</taxon>
        <taxon>Crambidae</taxon>
        <taxon>Pyraustinae</taxon>
        <taxon>Ostrinia</taxon>
    </lineage>
</organism>
<dbReference type="FunFam" id="3.40.30.10:FF:000123">
    <property type="entry name" value="Glutathione transferase o1"/>
    <property type="match status" value="1"/>
</dbReference>
<proteinExistence type="evidence at transcript level"/>
<dbReference type="EMBL" id="MN122328">
    <property type="protein sequence ID" value="QIC35747.1"/>
    <property type="molecule type" value="mRNA"/>
</dbReference>
<feature type="domain" description="GST C-terminal" evidence="4">
    <location>
        <begin position="134"/>
        <end position="267"/>
    </location>
</feature>
<sequence length="276" mass="31970">MWSFKVLRSQVCSVERVLLLDNRSIASSVKGINFNSKHLKKGDPEPAYNGILRVYNMRFCPYAQRTMLALNAKEIDYELVNVNLINKPDWIFNKSPFGKVPVLEIKQGETIYESLATVEYLDEVYPQRPLLPKDPVQRARDKMLVELSGAIHTLFFKLVKTPDKVNEHNVAAYRKVLDVIQEELVTRGSKFMYGNEPGYVDYMIWPWFERLQILAETNPTANIDTEKYKLLLEYIANMRMDPVISQYLIPDDILIKFHSGFQLASGPNYDLLLNKD</sequence>
<evidence type="ECO:0000256" key="2">
    <source>
        <dbReference type="ARBA" id="ARBA00023002"/>
    </source>
</evidence>
<keyword evidence="2" id="KW-0560">Oxidoreductase</keyword>
<dbReference type="GO" id="GO:0004364">
    <property type="term" value="F:glutathione transferase activity"/>
    <property type="evidence" value="ECO:0007669"/>
    <property type="project" value="InterPro"/>
</dbReference>
<dbReference type="Pfam" id="PF13410">
    <property type="entry name" value="GST_C_2"/>
    <property type="match status" value="1"/>
</dbReference>
<dbReference type="GO" id="GO:0045174">
    <property type="term" value="F:glutathione dehydrogenase (ascorbate) activity"/>
    <property type="evidence" value="ECO:0007669"/>
    <property type="project" value="TreeGrafter"/>
</dbReference>
<dbReference type="Pfam" id="PF13409">
    <property type="entry name" value="GST_N_2"/>
    <property type="match status" value="1"/>
</dbReference>
<dbReference type="InterPro" id="IPR036249">
    <property type="entry name" value="Thioredoxin-like_sf"/>
</dbReference>
<keyword evidence="5" id="KW-0808">Transferase</keyword>
<dbReference type="PROSITE" id="PS50405">
    <property type="entry name" value="GST_CTER"/>
    <property type="match status" value="1"/>
</dbReference>
<protein>
    <submittedName>
        <fullName evidence="5">Glutathione S-transferase omega 4</fullName>
    </submittedName>
</protein>
<name>A0A6C0W8U1_OSTFU</name>
<dbReference type="FunFam" id="1.20.1050.10:FF:000009">
    <property type="entry name" value="Glutathione S-transferase omega-1"/>
    <property type="match status" value="1"/>
</dbReference>
<dbReference type="InterPro" id="IPR010987">
    <property type="entry name" value="Glutathione-S-Trfase_C-like"/>
</dbReference>
<dbReference type="PANTHER" id="PTHR43968">
    <property type="match status" value="1"/>
</dbReference>
<dbReference type="InterPro" id="IPR036282">
    <property type="entry name" value="Glutathione-S-Trfase_C_sf"/>
</dbReference>
<reference evidence="5" key="1">
    <citation type="submission" date="2019-06" db="EMBL/GenBank/DDBJ databases">
        <title>Cloning of cDNAs encoding glutathione S-transferases in the antennae of Ostrinia furnacalis.</title>
        <authorList>
            <person name="Liu S."/>
        </authorList>
    </citation>
    <scope>NUCLEOTIDE SEQUENCE</scope>
    <source>
        <strain evidence="5">HF</strain>
    </source>
</reference>
<evidence type="ECO:0000313" key="5">
    <source>
        <dbReference type="EMBL" id="QIC35747.1"/>
    </source>
</evidence>
<dbReference type="PROSITE" id="PS50404">
    <property type="entry name" value="GST_NTER"/>
    <property type="match status" value="1"/>
</dbReference>
<evidence type="ECO:0000259" key="3">
    <source>
        <dbReference type="PROSITE" id="PS50404"/>
    </source>
</evidence>
<evidence type="ECO:0000256" key="1">
    <source>
        <dbReference type="ARBA" id="ARBA00011067"/>
    </source>
</evidence>
<dbReference type="InterPro" id="IPR050983">
    <property type="entry name" value="GST_Omega/HSP26"/>
</dbReference>
<dbReference type="SFLD" id="SFLDS00019">
    <property type="entry name" value="Glutathione_Transferase_(cytos"/>
    <property type="match status" value="1"/>
</dbReference>
<dbReference type="GO" id="GO:0006749">
    <property type="term" value="P:glutathione metabolic process"/>
    <property type="evidence" value="ECO:0007669"/>
    <property type="project" value="TreeGrafter"/>
</dbReference>
<evidence type="ECO:0000259" key="4">
    <source>
        <dbReference type="PROSITE" id="PS50405"/>
    </source>
</evidence>
<dbReference type="Gene3D" id="1.20.1050.10">
    <property type="match status" value="1"/>
</dbReference>
<dbReference type="PRINTS" id="PR01625">
    <property type="entry name" value="GSTRNSFRASEO"/>
</dbReference>
<dbReference type="SUPFAM" id="SSF47616">
    <property type="entry name" value="GST C-terminal domain-like"/>
    <property type="match status" value="1"/>
</dbReference>
<dbReference type="InterPro" id="IPR004045">
    <property type="entry name" value="Glutathione_S-Trfase_N"/>
</dbReference>
<dbReference type="PANTHER" id="PTHR43968:SF6">
    <property type="entry name" value="GLUTATHIONE S-TRANSFERASE OMEGA"/>
    <property type="match status" value="1"/>
</dbReference>
<dbReference type="GO" id="GO:0005737">
    <property type="term" value="C:cytoplasm"/>
    <property type="evidence" value="ECO:0007669"/>
    <property type="project" value="InterPro"/>
</dbReference>
<dbReference type="SFLD" id="SFLDG00358">
    <property type="entry name" value="Main_(cytGST)"/>
    <property type="match status" value="1"/>
</dbReference>
<dbReference type="Gene3D" id="3.40.30.10">
    <property type="entry name" value="Glutaredoxin"/>
    <property type="match status" value="1"/>
</dbReference>
<feature type="domain" description="GST N-terminal" evidence="3">
    <location>
        <begin position="50"/>
        <end position="129"/>
    </location>
</feature>
<dbReference type="InterPro" id="IPR040079">
    <property type="entry name" value="Glutathione_S-Trfase"/>
</dbReference>
<dbReference type="SUPFAM" id="SSF52833">
    <property type="entry name" value="Thioredoxin-like"/>
    <property type="match status" value="1"/>
</dbReference>
<dbReference type="AlphaFoldDB" id="A0A6C0W8U1"/>